<evidence type="ECO:0000313" key="5">
    <source>
        <dbReference type="Proteomes" id="UP000094501"/>
    </source>
</evidence>
<dbReference type="InterPro" id="IPR050361">
    <property type="entry name" value="MPP/UQCRC_Complex"/>
</dbReference>
<dbReference type="PANTHER" id="PTHR11851">
    <property type="entry name" value="METALLOPROTEASE"/>
    <property type="match status" value="1"/>
</dbReference>
<dbReference type="InterPro" id="IPR011249">
    <property type="entry name" value="Metalloenz_LuxS/M16"/>
</dbReference>
<proteinExistence type="predicted"/>
<dbReference type="OrthoDB" id="9811314at2"/>
<dbReference type="EMBL" id="LPWG01000004">
    <property type="protein sequence ID" value="ODS00795.1"/>
    <property type="molecule type" value="Genomic_DNA"/>
</dbReference>
<organism evidence="4 5">
    <name type="scientific">Methyloceanibacter methanicus</name>
    <dbReference type="NCBI Taxonomy" id="1774968"/>
    <lineage>
        <taxon>Bacteria</taxon>
        <taxon>Pseudomonadati</taxon>
        <taxon>Pseudomonadota</taxon>
        <taxon>Alphaproteobacteria</taxon>
        <taxon>Hyphomicrobiales</taxon>
        <taxon>Hyphomicrobiaceae</taxon>
        <taxon>Methyloceanibacter</taxon>
    </lineage>
</organism>
<feature type="domain" description="Peptidase M16 N-terminal" evidence="2">
    <location>
        <begin position="72"/>
        <end position="208"/>
    </location>
</feature>
<dbReference type="GO" id="GO:0046872">
    <property type="term" value="F:metal ion binding"/>
    <property type="evidence" value="ECO:0007669"/>
    <property type="project" value="InterPro"/>
</dbReference>
<dbReference type="Pfam" id="PF05193">
    <property type="entry name" value="Peptidase_M16_C"/>
    <property type="match status" value="1"/>
</dbReference>
<dbReference type="SUPFAM" id="SSF63411">
    <property type="entry name" value="LuxS/MPP-like metallohydrolase"/>
    <property type="match status" value="2"/>
</dbReference>
<evidence type="ECO:0000259" key="3">
    <source>
        <dbReference type="Pfam" id="PF05193"/>
    </source>
</evidence>
<evidence type="ECO:0000259" key="2">
    <source>
        <dbReference type="Pfam" id="PF00675"/>
    </source>
</evidence>
<dbReference type="Pfam" id="PF00675">
    <property type="entry name" value="Peptidase_M16"/>
    <property type="match status" value="1"/>
</dbReference>
<protein>
    <submittedName>
        <fullName evidence="4">Uncharacterized protein</fullName>
    </submittedName>
</protein>
<evidence type="ECO:0000256" key="1">
    <source>
        <dbReference type="SAM" id="SignalP"/>
    </source>
</evidence>
<keyword evidence="1" id="KW-0732">Signal</keyword>
<sequence>MTVRTSLIAIGLSVAAAAQTFLAPSALAQKALPDPTAPTVEETAQGKTMNIQEVTSPGGIKAWLVESHANPLISIRFAFFGGASQDAPGKDGQAYFVTSMMDEGAGDLDAAAFQERADSLAMRLEFDASRDVMLGSLQTLTENKDEVFELARLVMTEPRFDEGAMTRVKAQILAGLKYDENDPATVASLAWDSVAFEGHPYGRPIKGTHESVAAMTTDDLRDYVRRVYARDKLVVSVVGDITPEELGKALDTLFGGLPEKSDLREVAEAKPPLGPSRKVINMNVPQSFAQFGFRGIARHDDDFIPAYILNYIIGGGGFSSRLMEEVREKRGLAYSVTSNLFPYRHGSVFVGNVATKNEALSQSLQVIRDELENVAEYGLTPDQLKAAKSYLTGAYALRFESSSSIANQLLWVQIEDLGIDYVAKRNALIEAVTLDDVRRVAGRLLTPDQLITTIVGQPVEEPVTAGAPARLPTPQNRLR</sequence>
<reference evidence="4 5" key="1">
    <citation type="journal article" date="2016" name="Environ. Microbiol.">
        <title>New Methyloceanibacter diversity from North Sea sediments includes methanotroph containing solely the soluble methane monooxygenase.</title>
        <authorList>
            <person name="Vekeman B."/>
            <person name="Kerckhof F.M."/>
            <person name="Cremers G."/>
            <person name="de Vos P."/>
            <person name="Vandamme P."/>
            <person name="Boon N."/>
            <person name="Op den Camp H.J."/>
            <person name="Heylen K."/>
        </authorList>
    </citation>
    <scope>NUCLEOTIDE SEQUENCE [LARGE SCALE GENOMIC DNA]</scope>
    <source>
        <strain evidence="4 5">R-67174</strain>
    </source>
</reference>
<dbReference type="Proteomes" id="UP000094501">
    <property type="component" value="Unassembled WGS sequence"/>
</dbReference>
<keyword evidence="5" id="KW-1185">Reference proteome</keyword>
<gene>
    <name evidence="4" type="ORF">AUC68_14605</name>
</gene>
<dbReference type="RefSeq" id="WP_069436385.1">
    <property type="nucleotide sequence ID" value="NZ_LPWG01000004.1"/>
</dbReference>
<comment type="caution">
    <text evidence="4">The sequence shown here is derived from an EMBL/GenBank/DDBJ whole genome shotgun (WGS) entry which is preliminary data.</text>
</comment>
<accession>A0A1E3W4P4</accession>
<dbReference type="Gene3D" id="3.30.830.10">
    <property type="entry name" value="Metalloenzyme, LuxS/M16 peptidase-like"/>
    <property type="match status" value="2"/>
</dbReference>
<feature type="signal peptide" evidence="1">
    <location>
        <begin position="1"/>
        <end position="28"/>
    </location>
</feature>
<name>A0A1E3W4P4_9HYPH</name>
<dbReference type="AlphaFoldDB" id="A0A1E3W4P4"/>
<dbReference type="STRING" id="1774968.AUC68_14605"/>
<dbReference type="PANTHER" id="PTHR11851:SF224">
    <property type="entry name" value="PROCESSING PROTEASE"/>
    <property type="match status" value="1"/>
</dbReference>
<feature type="chain" id="PRO_5009139129" evidence="1">
    <location>
        <begin position="29"/>
        <end position="479"/>
    </location>
</feature>
<dbReference type="InterPro" id="IPR011765">
    <property type="entry name" value="Pept_M16_N"/>
</dbReference>
<evidence type="ECO:0000313" key="4">
    <source>
        <dbReference type="EMBL" id="ODS00795.1"/>
    </source>
</evidence>
<dbReference type="InterPro" id="IPR007863">
    <property type="entry name" value="Peptidase_M16_C"/>
</dbReference>
<feature type="domain" description="Peptidase M16 C-terminal" evidence="3">
    <location>
        <begin position="215"/>
        <end position="390"/>
    </location>
</feature>